<evidence type="ECO:0000256" key="11">
    <source>
        <dbReference type="SAM" id="Phobius"/>
    </source>
</evidence>
<protein>
    <submittedName>
        <fullName evidence="13">Multidrug DMT transporter permease</fullName>
    </submittedName>
</protein>
<keyword evidence="14" id="KW-1185">Reference proteome</keyword>
<feature type="domain" description="EamA" evidence="12">
    <location>
        <begin position="154"/>
        <end position="286"/>
    </location>
</feature>
<feature type="domain" description="EamA" evidence="12">
    <location>
        <begin position="5"/>
        <end position="138"/>
    </location>
</feature>
<keyword evidence="9" id="KW-0443">Lipid metabolism</keyword>
<feature type="transmembrane region" description="Helical" evidence="11">
    <location>
        <begin position="66"/>
        <end position="83"/>
    </location>
</feature>
<keyword evidence="5" id="KW-0441">Lipid A biosynthesis</keyword>
<feature type="transmembrane region" description="Helical" evidence="11">
    <location>
        <begin position="103"/>
        <end position="136"/>
    </location>
</feature>
<dbReference type="GO" id="GO:0005886">
    <property type="term" value="C:plasma membrane"/>
    <property type="evidence" value="ECO:0007669"/>
    <property type="project" value="UniProtKB-SubCell"/>
</dbReference>
<comment type="subcellular location">
    <subcellularLocation>
        <location evidence="1">Cell membrane</location>
        <topology evidence="1">Multi-pass membrane protein</topology>
    </subcellularLocation>
</comment>
<evidence type="ECO:0000256" key="5">
    <source>
        <dbReference type="ARBA" id="ARBA00022556"/>
    </source>
</evidence>
<keyword evidence="7" id="KW-0448">Lipopolysaccharide biosynthesis</keyword>
<dbReference type="Pfam" id="PF00892">
    <property type="entry name" value="EamA"/>
    <property type="match status" value="2"/>
</dbReference>
<evidence type="ECO:0000256" key="2">
    <source>
        <dbReference type="ARBA" id="ARBA00022475"/>
    </source>
</evidence>
<dbReference type="PANTHER" id="PTHR30561:SF9">
    <property type="entry name" value="4-AMINO-4-DEOXY-L-ARABINOSE-PHOSPHOUNDECAPRENOL FLIPPASE SUBUNIT ARNF-RELATED"/>
    <property type="match status" value="1"/>
</dbReference>
<evidence type="ECO:0000256" key="4">
    <source>
        <dbReference type="ARBA" id="ARBA00022519"/>
    </source>
</evidence>
<keyword evidence="3" id="KW-0444">Lipid biosynthesis</keyword>
<feature type="transmembrane region" description="Helical" evidence="11">
    <location>
        <begin position="187"/>
        <end position="204"/>
    </location>
</feature>
<dbReference type="EMBL" id="CP028901">
    <property type="protein sequence ID" value="AWB32472.1"/>
    <property type="molecule type" value="Genomic_DNA"/>
</dbReference>
<dbReference type="GO" id="GO:0022857">
    <property type="term" value="F:transmembrane transporter activity"/>
    <property type="evidence" value="ECO:0007669"/>
    <property type="project" value="InterPro"/>
</dbReference>
<dbReference type="Proteomes" id="UP000244571">
    <property type="component" value="Chromosome"/>
</dbReference>
<dbReference type="KEGG" id="boz:DBV39_00680"/>
<accession>A0A2R4XF86</accession>
<feature type="transmembrane region" description="Helical" evidence="11">
    <location>
        <begin position="216"/>
        <end position="237"/>
    </location>
</feature>
<dbReference type="SUPFAM" id="SSF103481">
    <property type="entry name" value="Multidrug resistance efflux transporter EmrE"/>
    <property type="match status" value="2"/>
</dbReference>
<dbReference type="GO" id="GO:0009245">
    <property type="term" value="P:lipid A biosynthetic process"/>
    <property type="evidence" value="ECO:0007669"/>
    <property type="project" value="UniProtKB-KW"/>
</dbReference>
<dbReference type="AlphaFoldDB" id="A0A2R4XF86"/>
<keyword evidence="6 11" id="KW-0812">Transmembrane</keyword>
<dbReference type="RefSeq" id="WP_108619913.1">
    <property type="nucleotide sequence ID" value="NZ_CP028901.1"/>
</dbReference>
<evidence type="ECO:0000259" key="12">
    <source>
        <dbReference type="Pfam" id="PF00892"/>
    </source>
</evidence>
<proteinExistence type="predicted"/>
<organism evidence="13 14">
    <name type="scientific">Orrella marina</name>
    <dbReference type="NCBI Taxonomy" id="2163011"/>
    <lineage>
        <taxon>Bacteria</taxon>
        <taxon>Pseudomonadati</taxon>
        <taxon>Pseudomonadota</taxon>
        <taxon>Betaproteobacteria</taxon>
        <taxon>Burkholderiales</taxon>
        <taxon>Alcaligenaceae</taxon>
        <taxon>Orrella</taxon>
    </lineage>
</organism>
<feature type="transmembrane region" description="Helical" evidence="11">
    <location>
        <begin position="156"/>
        <end position="175"/>
    </location>
</feature>
<evidence type="ECO:0000256" key="3">
    <source>
        <dbReference type="ARBA" id="ARBA00022516"/>
    </source>
</evidence>
<dbReference type="InterPro" id="IPR000390">
    <property type="entry name" value="Small_drug/metabolite_transptr"/>
</dbReference>
<keyword evidence="8 11" id="KW-1133">Transmembrane helix</keyword>
<dbReference type="PANTHER" id="PTHR30561">
    <property type="entry name" value="SMR FAMILY PROTON-DEPENDENT DRUG EFFLUX TRANSPORTER SUGE"/>
    <property type="match status" value="1"/>
</dbReference>
<name>A0A2R4XF86_9BURK</name>
<evidence type="ECO:0000313" key="13">
    <source>
        <dbReference type="EMBL" id="AWB32472.1"/>
    </source>
</evidence>
<evidence type="ECO:0000256" key="1">
    <source>
        <dbReference type="ARBA" id="ARBA00004651"/>
    </source>
</evidence>
<dbReference type="OrthoDB" id="9783707at2"/>
<sequence length="293" mass="31618">MSLFTLTLVVLASFVHATWNLLSKRAASAGPAFVFVYTVVACVAYGPWVVYLFLDHVMPWGMPMMLCILASGFLHLAYSLFLQRGYQVADLSVVYPVARGTGPLISTLAAFLILGEPVTLAGMVGLVAVVLGIVLISTRGRLAMLLQPEARVGVRWGAMTGSMIAGYTVVDAYAVKVVGVHPVVLDWFGNLIRMIILFPYVLRNRSESVLRMRGKWGLGVAVGLLSPLSYILVLWALRLGAPLSVVAPAREMSMMVGVMMGMVILREQVGFWRTFGCGLVVFGVVALANVHAG</sequence>
<feature type="transmembrane region" description="Helical" evidence="11">
    <location>
        <begin position="33"/>
        <end position="54"/>
    </location>
</feature>
<dbReference type="Gene3D" id="1.10.3730.20">
    <property type="match status" value="2"/>
</dbReference>
<evidence type="ECO:0000256" key="9">
    <source>
        <dbReference type="ARBA" id="ARBA00023098"/>
    </source>
</evidence>
<dbReference type="GO" id="GO:0009103">
    <property type="term" value="P:lipopolysaccharide biosynthetic process"/>
    <property type="evidence" value="ECO:0007669"/>
    <property type="project" value="UniProtKB-KW"/>
</dbReference>
<evidence type="ECO:0000313" key="14">
    <source>
        <dbReference type="Proteomes" id="UP000244571"/>
    </source>
</evidence>
<evidence type="ECO:0000256" key="8">
    <source>
        <dbReference type="ARBA" id="ARBA00022989"/>
    </source>
</evidence>
<keyword evidence="2" id="KW-1003">Cell membrane</keyword>
<feature type="transmembrane region" description="Helical" evidence="11">
    <location>
        <begin position="272"/>
        <end position="292"/>
    </location>
</feature>
<evidence type="ECO:0000256" key="6">
    <source>
        <dbReference type="ARBA" id="ARBA00022692"/>
    </source>
</evidence>
<dbReference type="InterPro" id="IPR037185">
    <property type="entry name" value="EmrE-like"/>
</dbReference>
<evidence type="ECO:0000256" key="7">
    <source>
        <dbReference type="ARBA" id="ARBA00022985"/>
    </source>
</evidence>
<gene>
    <name evidence="13" type="ORF">DBV39_00680</name>
</gene>
<keyword evidence="10 11" id="KW-0472">Membrane</keyword>
<dbReference type="InterPro" id="IPR000620">
    <property type="entry name" value="EamA_dom"/>
</dbReference>
<keyword evidence="4" id="KW-0997">Cell inner membrane</keyword>
<evidence type="ECO:0000256" key="10">
    <source>
        <dbReference type="ARBA" id="ARBA00023136"/>
    </source>
</evidence>
<reference evidence="13 14" key="1">
    <citation type="submission" date="2018-04" db="EMBL/GenBank/DDBJ databases">
        <title>Bordetella sp. HZ20 isolated from seawater.</title>
        <authorList>
            <person name="Sun C."/>
        </authorList>
    </citation>
    <scope>NUCLEOTIDE SEQUENCE [LARGE SCALE GENOMIC DNA]</scope>
    <source>
        <strain evidence="13 14">HZ20</strain>
    </source>
</reference>